<evidence type="ECO:0000313" key="2">
    <source>
        <dbReference type="EMBL" id="EER18820.1"/>
    </source>
</evidence>
<dbReference type="InParanoid" id="C5K9P8"/>
<keyword evidence="3" id="KW-1185">Reference proteome</keyword>
<feature type="region of interest" description="Disordered" evidence="1">
    <location>
        <begin position="39"/>
        <end position="251"/>
    </location>
</feature>
<accession>C5K9P8</accession>
<gene>
    <name evidence="2" type="ORF">Pmar_PMAR006444</name>
</gene>
<organism evidence="3">
    <name type="scientific">Perkinsus marinus (strain ATCC 50983 / TXsc)</name>
    <dbReference type="NCBI Taxonomy" id="423536"/>
    <lineage>
        <taxon>Eukaryota</taxon>
        <taxon>Sar</taxon>
        <taxon>Alveolata</taxon>
        <taxon>Perkinsozoa</taxon>
        <taxon>Perkinsea</taxon>
        <taxon>Perkinsida</taxon>
        <taxon>Perkinsidae</taxon>
        <taxon>Perkinsus</taxon>
    </lineage>
</organism>
<dbReference type="AlphaFoldDB" id="C5K9P8"/>
<evidence type="ECO:0000256" key="1">
    <source>
        <dbReference type="SAM" id="MobiDB-lite"/>
    </source>
</evidence>
<feature type="compositionally biased region" description="Low complexity" evidence="1">
    <location>
        <begin position="57"/>
        <end position="67"/>
    </location>
</feature>
<dbReference type="EMBL" id="GG671513">
    <property type="protein sequence ID" value="EER18820.1"/>
    <property type="molecule type" value="Genomic_DNA"/>
</dbReference>
<reference evidence="2 3" key="1">
    <citation type="submission" date="2008-07" db="EMBL/GenBank/DDBJ databases">
        <authorList>
            <person name="El-Sayed N."/>
            <person name="Caler E."/>
            <person name="Inman J."/>
            <person name="Amedeo P."/>
            <person name="Hass B."/>
            <person name="Wortman J."/>
        </authorList>
    </citation>
    <scope>NUCLEOTIDE SEQUENCE [LARGE SCALE GENOMIC DNA]</scope>
    <source>
        <strain evidence="3">ATCC 50983 / TXsc</strain>
    </source>
</reference>
<feature type="compositionally biased region" description="Low complexity" evidence="1">
    <location>
        <begin position="143"/>
        <end position="154"/>
    </location>
</feature>
<dbReference type="RefSeq" id="XP_002787024.1">
    <property type="nucleotide sequence ID" value="XM_002786978.1"/>
</dbReference>
<name>C5K9P8_PERM5</name>
<evidence type="ECO:0000313" key="3">
    <source>
        <dbReference type="Proteomes" id="UP000007800"/>
    </source>
</evidence>
<sequence>MSPMMPLPPGGAPGTTADAATIAAFQQGYIAATMAAAAAAQQQGVAWTPPPPPPSINFPSSQPQQQPKDSLLPIPSGGSPAQFAGYYHQPHGMSFPAEGPTGVQQQQQQQQWGAALPSPQKGGRGGGGRHGNAQGVGRGSRGGSVQSHHQQGSSFPQAGWADPQLPSPQGTPRLQQHQQQPPLDLLRQQGRLLQQQQQQAQRSSQTGLDTISRGEPGSMKSSVAAQGGSDIQSASLAEGSTATPTVGGSTL</sequence>
<feature type="compositionally biased region" description="Polar residues" evidence="1">
    <location>
        <begin position="219"/>
        <end position="251"/>
    </location>
</feature>
<dbReference type="GeneID" id="9049139"/>
<feature type="compositionally biased region" description="Gly residues" evidence="1">
    <location>
        <begin position="122"/>
        <end position="142"/>
    </location>
</feature>
<proteinExistence type="predicted"/>
<dbReference type="Proteomes" id="UP000007800">
    <property type="component" value="Unassembled WGS sequence"/>
</dbReference>
<protein>
    <submittedName>
        <fullName evidence="2">Uncharacterized protein</fullName>
    </submittedName>
</protein>
<feature type="compositionally biased region" description="Low complexity" evidence="1">
    <location>
        <begin position="168"/>
        <end position="208"/>
    </location>
</feature>